<evidence type="ECO:0000256" key="1">
    <source>
        <dbReference type="SAM" id="MobiDB-lite"/>
    </source>
</evidence>
<name>A0A1G4KJW1_9SACH</name>
<proteinExistence type="predicted"/>
<accession>A0A1G4KJW1</accession>
<evidence type="ECO:0000313" key="3">
    <source>
        <dbReference type="Proteomes" id="UP000189911"/>
    </source>
</evidence>
<dbReference type="AlphaFoldDB" id="A0A1G4KJW1"/>
<sequence>MENCKTKTELRLLHSLNKFIALLAHLESPSQSKNAGSKKLVANYLRLNLLSPLRQLQAVPNGVKPLDIKERELLVQWWITLLNFLNSDYRGLEQEVTTPLLGIEVCSVALECISRIMPLVGLAATSKGDLDVFAYHTLLVVHFVTNRLIFNTKRCKSLMSNKQMAPSYVKQQLQYHNQYNTLLNSFTGKLIAYAFFYLDAEFRYDFQVLNFLEPGVCPVEHAFLAFPWKTKDFKPRYQRTHKDSPDTLTDQDKKIFQVMISYLKNDTIFVAFYWHYWHIVLSLFAAHNLKTIDTKAIPGCRILIRYISKNLDSDLSAFTRFIKSQENDNFQHTRPNGHVTPVTGEQLNNFVFVNFKTIKLWECVRTLVGCVHPAMPELLCNFVELHDTLQLKRFARIPAHDYQLGNLIYNKLLQFIVFQFNSMTPYLVALDWRKWSEGLTRMLKTLNVNCQSVALLSLFNIWDFIPTEEGLRAEIANLLVMNMWNHLARDTCFEVIRILFFKIVVFRLLSDTSSDNSLTKNHLVKKLQETYKQALTIADRMPDRKFRESSKDALIFHINRKLILSKVDAVSEEDIISNNESKGTDNKNLDKRKQLPIPSVLTAASVRPCVIISRGRYPFDILDEMVLKATKKAAKQQGNNSHSDLKVSRRFMKGSSSSKVLNESLVDDNDNDDNDDDDDDKSVARTFGSFFSKFGSSSTKTSKKAKALLSERFARNSNYDKQGNRSESFSSSDVKLDSESIDIMSMYTSLSTGSSLSMNKSESSLELRTEHSNLSIDSSTRRRAATIEGSNETLPQQPQKKKKLLAPPELKFSGDINGQTNIKWLFRLVTAPISGSTTSTLSKVQQANDRWGIVNAKNYAKPLPPPFDNFDNTLDGGVDVSPLTASINDINLSEGMISASREGFRENNLGSTPGGVPLPDITILTPNVWDSVCTDDFDDHTLTSAKSIKKREENFEFQSSESEFSASFAERNVLTMRHETELNKMVKLISVFNETAAERTNFTDMVHSADERILMDSEISSFRSSQNVTKNTVNAQIEYL</sequence>
<organism evidence="2 3">
    <name type="scientific">Lachancea nothofagi CBS 11611</name>
    <dbReference type="NCBI Taxonomy" id="1266666"/>
    <lineage>
        <taxon>Eukaryota</taxon>
        <taxon>Fungi</taxon>
        <taxon>Dikarya</taxon>
        <taxon>Ascomycota</taxon>
        <taxon>Saccharomycotina</taxon>
        <taxon>Saccharomycetes</taxon>
        <taxon>Saccharomycetales</taxon>
        <taxon>Saccharomycetaceae</taxon>
        <taxon>Lachancea</taxon>
    </lineage>
</organism>
<dbReference type="InterPro" id="IPR013887">
    <property type="entry name" value="UPF0592"/>
</dbReference>
<dbReference type="Proteomes" id="UP000189911">
    <property type="component" value="Chromosome G"/>
</dbReference>
<keyword evidence="3" id="KW-1185">Reference proteome</keyword>
<feature type="region of interest" description="Disordered" evidence="1">
    <location>
        <begin position="633"/>
        <end position="679"/>
    </location>
</feature>
<dbReference type="Pfam" id="PF08578">
    <property type="entry name" value="DUF1765"/>
    <property type="match status" value="1"/>
</dbReference>
<feature type="compositionally biased region" description="Acidic residues" evidence="1">
    <location>
        <begin position="665"/>
        <end position="679"/>
    </location>
</feature>
<evidence type="ECO:0000313" key="2">
    <source>
        <dbReference type="EMBL" id="SCV04720.1"/>
    </source>
</evidence>
<dbReference type="EMBL" id="LT598453">
    <property type="protein sequence ID" value="SCV04720.1"/>
    <property type="molecule type" value="Genomic_DNA"/>
</dbReference>
<gene>
    <name evidence="2" type="ORF">LANO_0G11936G</name>
</gene>
<protein>
    <submittedName>
        <fullName evidence="2">LANO_0G11936g1_1</fullName>
    </submittedName>
</protein>
<reference evidence="3" key="1">
    <citation type="submission" date="2016-03" db="EMBL/GenBank/DDBJ databases">
        <authorList>
            <person name="Devillers Hugo."/>
        </authorList>
    </citation>
    <scope>NUCLEOTIDE SEQUENCE [LARGE SCALE GENOMIC DNA]</scope>
</reference>
<feature type="region of interest" description="Disordered" evidence="1">
    <location>
        <begin position="761"/>
        <end position="803"/>
    </location>
</feature>
<dbReference type="OrthoDB" id="296767at2759"/>